<name>A0A0D3CVL2_BRAOL</name>
<dbReference type="eggNOG" id="KOG4344">
    <property type="taxonomic scope" value="Eukaryota"/>
</dbReference>
<organism evidence="1 2">
    <name type="scientific">Brassica oleracea var. oleracea</name>
    <dbReference type="NCBI Taxonomy" id="109376"/>
    <lineage>
        <taxon>Eukaryota</taxon>
        <taxon>Viridiplantae</taxon>
        <taxon>Streptophyta</taxon>
        <taxon>Embryophyta</taxon>
        <taxon>Tracheophyta</taxon>
        <taxon>Spermatophyta</taxon>
        <taxon>Magnoliopsida</taxon>
        <taxon>eudicotyledons</taxon>
        <taxon>Gunneridae</taxon>
        <taxon>Pentapetalae</taxon>
        <taxon>rosids</taxon>
        <taxon>malvids</taxon>
        <taxon>Brassicales</taxon>
        <taxon>Brassicaceae</taxon>
        <taxon>Brassiceae</taxon>
        <taxon>Brassica</taxon>
    </lineage>
</organism>
<accession>A0A0D3CVL2</accession>
<evidence type="ECO:0000313" key="2">
    <source>
        <dbReference type="Proteomes" id="UP000032141"/>
    </source>
</evidence>
<keyword evidence="2" id="KW-1185">Reference proteome</keyword>
<dbReference type="STRING" id="109376.A0A0D3CVL2"/>
<dbReference type="HOGENOM" id="CLU_2443926_0_0_1"/>
<reference evidence="1" key="2">
    <citation type="submission" date="2015-03" db="UniProtKB">
        <authorList>
            <consortium name="EnsemblPlants"/>
        </authorList>
    </citation>
    <scope>IDENTIFICATION</scope>
</reference>
<proteinExistence type="predicted"/>
<dbReference type="Gramene" id="Bo6g080280.1">
    <property type="protein sequence ID" value="Bo6g080280.1"/>
    <property type="gene ID" value="Bo6g080280"/>
</dbReference>
<dbReference type="Proteomes" id="UP000032141">
    <property type="component" value="Chromosome C6"/>
</dbReference>
<evidence type="ECO:0000313" key="1">
    <source>
        <dbReference type="EnsemblPlants" id="Bo6g080280.1"/>
    </source>
</evidence>
<dbReference type="EnsemblPlants" id="Bo6g080280.1">
    <property type="protein sequence ID" value="Bo6g080280.1"/>
    <property type="gene ID" value="Bo6g080280"/>
</dbReference>
<dbReference type="AlphaFoldDB" id="A0A0D3CVL2"/>
<reference evidence="1 2" key="1">
    <citation type="journal article" date="2014" name="Genome Biol.">
        <title>Transcriptome and methylome profiling reveals relics of genome dominance in the mesopolyploid Brassica oleracea.</title>
        <authorList>
            <person name="Parkin I.A."/>
            <person name="Koh C."/>
            <person name="Tang H."/>
            <person name="Robinson S.J."/>
            <person name="Kagale S."/>
            <person name="Clarke W.E."/>
            <person name="Town C.D."/>
            <person name="Nixon J."/>
            <person name="Krishnakumar V."/>
            <person name="Bidwell S.L."/>
            <person name="Denoeud F."/>
            <person name="Belcram H."/>
            <person name="Links M.G."/>
            <person name="Just J."/>
            <person name="Clarke C."/>
            <person name="Bender T."/>
            <person name="Huebert T."/>
            <person name="Mason A.S."/>
            <person name="Pires J.C."/>
            <person name="Barker G."/>
            <person name="Moore J."/>
            <person name="Walley P.G."/>
            <person name="Manoli S."/>
            <person name="Batley J."/>
            <person name="Edwards D."/>
            <person name="Nelson M.N."/>
            <person name="Wang X."/>
            <person name="Paterson A.H."/>
            <person name="King G."/>
            <person name="Bancroft I."/>
            <person name="Chalhoub B."/>
            <person name="Sharpe A.G."/>
        </authorList>
    </citation>
    <scope>NUCLEOTIDE SEQUENCE</scope>
    <source>
        <strain evidence="1 2">cv. TO1000</strain>
    </source>
</reference>
<protein>
    <submittedName>
        <fullName evidence="1">Gamma-tubulin complex component</fullName>
    </submittedName>
</protein>
<sequence length="90" mass="9838">MRGVLQDMQGAEYLLQVVRGAIPQAYFDSSSTISAAEVAVQLLDYLYEKLDQVCLIQGGGRISHAAANLLPYIEGLDTWLFEGTLDDPFG</sequence>